<keyword evidence="2" id="KW-1185">Reference proteome</keyword>
<proteinExistence type="predicted"/>
<dbReference type="InterPro" id="IPR045607">
    <property type="entry name" value="DUF6452"/>
</dbReference>
<dbReference type="AlphaFoldDB" id="A0A5M6CQB1"/>
<dbReference type="EMBL" id="VWSH01000001">
    <property type="protein sequence ID" value="KAA5536570.1"/>
    <property type="molecule type" value="Genomic_DNA"/>
</dbReference>
<comment type="caution">
    <text evidence="1">The sequence shown here is derived from an EMBL/GenBank/DDBJ whole genome shotgun (WGS) entry which is preliminary data.</text>
</comment>
<dbReference type="Proteomes" id="UP000323632">
    <property type="component" value="Unassembled WGS sequence"/>
</dbReference>
<dbReference type="Pfam" id="PF20050">
    <property type="entry name" value="DUF6452"/>
    <property type="match status" value="1"/>
</dbReference>
<organism evidence="1 2">
    <name type="scientific">Taibaiella lutea</name>
    <dbReference type="NCBI Taxonomy" id="2608001"/>
    <lineage>
        <taxon>Bacteria</taxon>
        <taxon>Pseudomonadati</taxon>
        <taxon>Bacteroidota</taxon>
        <taxon>Chitinophagia</taxon>
        <taxon>Chitinophagales</taxon>
        <taxon>Chitinophagaceae</taxon>
        <taxon>Taibaiella</taxon>
    </lineage>
</organism>
<dbReference type="PROSITE" id="PS51257">
    <property type="entry name" value="PROKAR_LIPOPROTEIN"/>
    <property type="match status" value="1"/>
</dbReference>
<gene>
    <name evidence="1" type="ORF">F0919_02560</name>
</gene>
<evidence type="ECO:0008006" key="3">
    <source>
        <dbReference type="Google" id="ProtNLM"/>
    </source>
</evidence>
<name>A0A5M6CQB1_9BACT</name>
<evidence type="ECO:0000313" key="1">
    <source>
        <dbReference type="EMBL" id="KAA5536570.1"/>
    </source>
</evidence>
<dbReference type="RefSeq" id="WP_150031147.1">
    <property type="nucleotide sequence ID" value="NZ_VWSH01000001.1"/>
</dbReference>
<evidence type="ECO:0000313" key="2">
    <source>
        <dbReference type="Proteomes" id="UP000323632"/>
    </source>
</evidence>
<reference evidence="1 2" key="1">
    <citation type="submission" date="2019-09" db="EMBL/GenBank/DDBJ databases">
        <title>Genome sequence and assembly of Taibaiella sp.</title>
        <authorList>
            <person name="Chhetri G."/>
        </authorList>
    </citation>
    <scope>NUCLEOTIDE SEQUENCE [LARGE SCALE GENOMIC DNA]</scope>
    <source>
        <strain evidence="1 2">KVB11</strain>
    </source>
</reference>
<sequence length="191" mass="21797">MKLHPNHSLLKKASLAIIGLMLLFAACKPKDPDCYQSTLVLNFSQFKTRYLDTNTVKIDSFTTIIDTIQRITDSVMPAPEMLVLDEDSAYRVSGKEVIKLPCPFNPAKDSIRYRFRADTSGTQYDTLTFFYTSTPHFINNNCGYTYYYNLDRVASTNHVLDSSYIISPALTDDNTNKAQNANVIFYFKRKP</sequence>
<accession>A0A5M6CQB1</accession>
<protein>
    <recommendedName>
        <fullName evidence="3">Lipoprotein</fullName>
    </recommendedName>
</protein>